<feature type="transmembrane region" description="Helical" evidence="5">
    <location>
        <begin position="25"/>
        <end position="48"/>
    </location>
</feature>
<dbReference type="Pfam" id="PF06271">
    <property type="entry name" value="RDD"/>
    <property type="match status" value="1"/>
</dbReference>
<evidence type="ECO:0000313" key="8">
    <source>
        <dbReference type="Proteomes" id="UP001168528"/>
    </source>
</evidence>
<evidence type="ECO:0000256" key="4">
    <source>
        <dbReference type="ARBA" id="ARBA00023136"/>
    </source>
</evidence>
<comment type="caution">
    <text evidence="7">The sequence shown here is derived from an EMBL/GenBank/DDBJ whole genome shotgun (WGS) entry which is preliminary data.</text>
</comment>
<dbReference type="PANTHER" id="PTHR38480:SF1">
    <property type="entry name" value="SLR0254 PROTEIN"/>
    <property type="match status" value="1"/>
</dbReference>
<dbReference type="Proteomes" id="UP001168528">
    <property type="component" value="Unassembled WGS sequence"/>
</dbReference>
<dbReference type="InterPro" id="IPR010432">
    <property type="entry name" value="RDD"/>
</dbReference>
<evidence type="ECO:0000256" key="1">
    <source>
        <dbReference type="ARBA" id="ARBA00004141"/>
    </source>
</evidence>
<dbReference type="PANTHER" id="PTHR38480">
    <property type="entry name" value="SLR0254 PROTEIN"/>
    <property type="match status" value="1"/>
</dbReference>
<dbReference type="EMBL" id="JAUKPO010000008">
    <property type="protein sequence ID" value="MDO1447684.1"/>
    <property type="molecule type" value="Genomic_DNA"/>
</dbReference>
<dbReference type="RefSeq" id="WP_302038488.1">
    <property type="nucleotide sequence ID" value="NZ_JAUKPO010000008.1"/>
</dbReference>
<proteinExistence type="predicted"/>
<evidence type="ECO:0000256" key="5">
    <source>
        <dbReference type="SAM" id="Phobius"/>
    </source>
</evidence>
<accession>A0ABT8R8K6</accession>
<feature type="domain" description="RDD" evidence="6">
    <location>
        <begin position="19"/>
        <end position="140"/>
    </location>
</feature>
<protein>
    <submittedName>
        <fullName evidence="7">RDD family protein</fullName>
    </submittedName>
</protein>
<feature type="transmembrane region" description="Helical" evidence="5">
    <location>
        <begin position="54"/>
        <end position="76"/>
    </location>
</feature>
<keyword evidence="4 5" id="KW-0472">Membrane</keyword>
<reference evidence="7" key="1">
    <citation type="submission" date="2023-07" db="EMBL/GenBank/DDBJ databases">
        <title>The genome sequence of Rhodocytophaga aerolata KACC 12507.</title>
        <authorList>
            <person name="Zhang X."/>
        </authorList>
    </citation>
    <scope>NUCLEOTIDE SEQUENCE</scope>
    <source>
        <strain evidence="7">KACC 12507</strain>
    </source>
</reference>
<comment type="subcellular location">
    <subcellularLocation>
        <location evidence="1">Membrane</location>
        <topology evidence="1">Multi-pass membrane protein</topology>
    </subcellularLocation>
</comment>
<evidence type="ECO:0000256" key="3">
    <source>
        <dbReference type="ARBA" id="ARBA00022989"/>
    </source>
</evidence>
<keyword evidence="3 5" id="KW-1133">Transmembrane helix</keyword>
<evidence type="ECO:0000313" key="7">
    <source>
        <dbReference type="EMBL" id="MDO1447684.1"/>
    </source>
</evidence>
<sequence>MQTVRIQTAQNVFIEYQPASIGDRILAALIDYVTLYSYVILVSILLGSMEVNEIWIYIGVLGVPFLFYDLVLEVLLDGQTIGKKARNIKVVKLDGTQPTIGSYLLRWLIRPIDVFFSGAVAILTISINGKGQRLGDLAAGTSVISLNRQVGLAETVMPQVQENYQPLYPQVTSLTDRDVALIKEALHVHKNSESPDYRLLETLANRIKSILQIESTMPPMAFLHTVLKDYSFLTSN</sequence>
<gene>
    <name evidence="7" type="ORF">Q0590_15545</name>
</gene>
<evidence type="ECO:0000259" key="6">
    <source>
        <dbReference type="Pfam" id="PF06271"/>
    </source>
</evidence>
<organism evidence="7 8">
    <name type="scientific">Rhodocytophaga aerolata</name>
    <dbReference type="NCBI Taxonomy" id="455078"/>
    <lineage>
        <taxon>Bacteria</taxon>
        <taxon>Pseudomonadati</taxon>
        <taxon>Bacteroidota</taxon>
        <taxon>Cytophagia</taxon>
        <taxon>Cytophagales</taxon>
        <taxon>Rhodocytophagaceae</taxon>
        <taxon>Rhodocytophaga</taxon>
    </lineage>
</organism>
<name>A0ABT8R8K6_9BACT</name>
<keyword evidence="2 5" id="KW-0812">Transmembrane</keyword>
<evidence type="ECO:0000256" key="2">
    <source>
        <dbReference type="ARBA" id="ARBA00022692"/>
    </source>
</evidence>
<keyword evidence="8" id="KW-1185">Reference proteome</keyword>